<dbReference type="OrthoDB" id="5786478at2"/>
<evidence type="ECO:0000259" key="3">
    <source>
        <dbReference type="Pfam" id="PF01636"/>
    </source>
</evidence>
<dbReference type="InterPro" id="IPR011009">
    <property type="entry name" value="Kinase-like_dom_sf"/>
</dbReference>
<dbReference type="PANTHER" id="PTHR42901">
    <property type="entry name" value="ALCOHOL DEHYDROGENASE"/>
    <property type="match status" value="1"/>
</dbReference>
<dbReference type="Gene3D" id="3.90.1200.10">
    <property type="match status" value="1"/>
</dbReference>
<comment type="similarity">
    <text evidence="1">Belongs to the short-chain dehydrogenases/reductases (SDR) family.</text>
</comment>
<evidence type="ECO:0000256" key="1">
    <source>
        <dbReference type="ARBA" id="ARBA00006484"/>
    </source>
</evidence>
<dbReference type="KEGG" id="tum:CBW65_04360"/>
<dbReference type="GO" id="GO:0016491">
    <property type="term" value="F:oxidoreductase activity"/>
    <property type="evidence" value="ECO:0007669"/>
    <property type="project" value="UniProtKB-KW"/>
</dbReference>
<dbReference type="InterPro" id="IPR002347">
    <property type="entry name" value="SDR_fam"/>
</dbReference>
<dbReference type="Pfam" id="PF00106">
    <property type="entry name" value="adh_short"/>
    <property type="match status" value="1"/>
</dbReference>
<dbReference type="InterPro" id="IPR002575">
    <property type="entry name" value="Aminoglycoside_PTrfase"/>
</dbReference>
<dbReference type="Pfam" id="PF01636">
    <property type="entry name" value="APH"/>
    <property type="match status" value="1"/>
</dbReference>
<dbReference type="SUPFAM" id="SSF56112">
    <property type="entry name" value="Protein kinase-like (PK-like)"/>
    <property type="match status" value="1"/>
</dbReference>
<accession>A0A1Y0IM01</accession>
<name>A0A1Y0IM01_9BACL</name>
<gene>
    <name evidence="4" type="ORF">CBW65_04360</name>
</gene>
<keyword evidence="2" id="KW-0560">Oxidoreductase</keyword>
<feature type="domain" description="Aminoglycoside phosphotransferase" evidence="3">
    <location>
        <begin position="273"/>
        <end position="490"/>
    </location>
</feature>
<dbReference type="AlphaFoldDB" id="A0A1Y0IM01"/>
<keyword evidence="5" id="KW-1185">Reference proteome</keyword>
<evidence type="ECO:0000313" key="4">
    <source>
        <dbReference type="EMBL" id="ARU60383.1"/>
    </source>
</evidence>
<dbReference type="InterPro" id="IPR036291">
    <property type="entry name" value="NAD(P)-bd_dom_sf"/>
</dbReference>
<evidence type="ECO:0000256" key="2">
    <source>
        <dbReference type="ARBA" id="ARBA00023002"/>
    </source>
</evidence>
<dbReference type="EMBL" id="CP021434">
    <property type="protein sequence ID" value="ARU60383.1"/>
    <property type="molecule type" value="Genomic_DNA"/>
</dbReference>
<dbReference type="PANTHER" id="PTHR42901:SF1">
    <property type="entry name" value="ALCOHOL DEHYDROGENASE"/>
    <property type="match status" value="1"/>
</dbReference>
<dbReference type="RefSeq" id="WP_087455774.1">
    <property type="nucleotide sequence ID" value="NZ_CP021434.1"/>
</dbReference>
<sequence>MLQGKIVLITGANRGLGRMLSLRLAKEAAVILLACRNPELAAQLKKHIEEQGAKATVLRLDLTKREDAAEVAKIIEEQYGRLDILVNNAGVFSHSDDGKFEEITEDILQVMVQTNQIGLVRITQYLLPLLRRSQAGRILNLTSDLTDCNTMDGLFTVYRMTKVAVNALTVNLGAELQDTAIRVYGIDPGWMKTEMGGPDAPQTPEEVAEWIEWVLKLNRDVPSGTIFYGRDRAEWWKMKNQEEVDQKLICEQIATFYDLTPKRFVQALGRWGSSYRWVLETDDERLIFLKERPYYQSHAEAPFHRALHHHVFTQGGPVTKLHLTQDESYSFNNAAGRDFEVQDWHNGTHLSPNDWTDLYDLGKVIAQFGEAAKRFDVNRGNWSFPESRNVYHAERLNMIKRFSVPFLRKGYAGLGLDGEKWIEKIVDRLERADSTVEWEKLPQQFLHGDAHVNNCVRLPDGRVLIVDLDDARWGYRLTDLAWACSISSGIMWDTEHSQPRIANELNVEKIKKIVRGYEEIAPLQDAELAALPYLLSMNLVLAFINCTGLDEEDVPPAKDLQDQIETLIHHVDLCQNQIFDLERSSTRGN</sequence>
<proteinExistence type="inferred from homology"/>
<dbReference type="SUPFAM" id="SSF51735">
    <property type="entry name" value="NAD(P)-binding Rossmann-fold domains"/>
    <property type="match status" value="1"/>
</dbReference>
<organism evidence="4 5">
    <name type="scientific">Tumebacillus avium</name>
    <dbReference type="NCBI Taxonomy" id="1903704"/>
    <lineage>
        <taxon>Bacteria</taxon>
        <taxon>Bacillati</taxon>
        <taxon>Bacillota</taxon>
        <taxon>Bacilli</taxon>
        <taxon>Bacillales</taxon>
        <taxon>Alicyclobacillaceae</taxon>
        <taxon>Tumebacillus</taxon>
    </lineage>
</organism>
<evidence type="ECO:0000313" key="5">
    <source>
        <dbReference type="Proteomes" id="UP000195437"/>
    </source>
</evidence>
<protein>
    <recommendedName>
        <fullName evidence="3">Aminoglycoside phosphotransferase domain-containing protein</fullName>
    </recommendedName>
</protein>
<dbReference type="PRINTS" id="PR00081">
    <property type="entry name" value="GDHRDH"/>
</dbReference>
<dbReference type="Gene3D" id="3.40.50.720">
    <property type="entry name" value="NAD(P)-binding Rossmann-like Domain"/>
    <property type="match status" value="1"/>
</dbReference>
<dbReference type="PRINTS" id="PR00080">
    <property type="entry name" value="SDRFAMILY"/>
</dbReference>
<reference evidence="5" key="1">
    <citation type="submission" date="2017-05" db="EMBL/GenBank/DDBJ databases">
        <authorList>
            <person name="Sung H."/>
        </authorList>
    </citation>
    <scope>NUCLEOTIDE SEQUENCE [LARGE SCALE GENOMIC DNA]</scope>
    <source>
        <strain evidence="5">AR23208</strain>
    </source>
</reference>
<dbReference type="Proteomes" id="UP000195437">
    <property type="component" value="Chromosome"/>
</dbReference>